<evidence type="ECO:0000256" key="6">
    <source>
        <dbReference type="PROSITE-ProRule" id="PRU01240"/>
    </source>
</evidence>
<evidence type="ECO:0000256" key="1">
    <source>
        <dbReference type="ARBA" id="ARBA00011073"/>
    </source>
</evidence>
<dbReference type="InterPro" id="IPR000209">
    <property type="entry name" value="Peptidase_S8/S53_dom"/>
</dbReference>
<evidence type="ECO:0000256" key="3">
    <source>
        <dbReference type="ARBA" id="ARBA00022801"/>
    </source>
</evidence>
<dbReference type="EMBL" id="FNVT01000034">
    <property type="protein sequence ID" value="SEH03265.1"/>
    <property type="molecule type" value="Genomic_DNA"/>
</dbReference>
<comment type="similarity">
    <text evidence="1 6 7">Belongs to the peptidase S8 family.</text>
</comment>
<gene>
    <name evidence="9" type="ORF">SAMN05444920_13469</name>
</gene>
<dbReference type="AlphaFoldDB" id="A0A1H6F2G9"/>
<keyword evidence="2 6" id="KW-0645">Protease</keyword>
<name>A0A1H6F2G9_9ACTN</name>
<sequence>MEGFDGHVAMTDDSEADNLTIFGAGADNAVPGEVVLQLRTESARALRVSVSSGPSRGLPGLASGFGLPAVDAVLAAIGTRSVTAVHAPAPPRTERGSATAAPLTALAATFKVRFAPEHAVPEVVDRLMALDEVEVAEANRYRESHLRPDEPRYAQQWGLARINCPAAWDMTTGSAAVTVAVVDTGVDLNHPQLAPLLLPGRDLVDWDLAGWEARLAPWVLEGDFHAAGHEPQDEVGHGTHVAGTIACLSDDGRGVAGVTWRCRILPVRVLARTRNTVSGRVGGIGSSADLAAGIAWAAGQGARVINLSLGGAVGTTVERDAVAHALARGAVVVAAMGNNGTSEPGYPAAYPGVVAVGAVNAADRRAAFSQIGPHIDVVAPGVNVLSTFWDDTYAFLQGTSMAAPHAAGVAALILSCSPGLAPEQVAHILRDTARPLRDTSADPVPNNRYGSGLLDARAALDRALGL</sequence>
<keyword evidence="3 6" id="KW-0378">Hydrolase</keyword>
<evidence type="ECO:0000256" key="7">
    <source>
        <dbReference type="RuleBase" id="RU003355"/>
    </source>
</evidence>
<dbReference type="InterPro" id="IPR023827">
    <property type="entry name" value="Peptidase_S8_Asp-AS"/>
</dbReference>
<dbReference type="InterPro" id="IPR015500">
    <property type="entry name" value="Peptidase_S8_subtilisin-rel"/>
</dbReference>
<reference evidence="9 10" key="1">
    <citation type="submission" date="2016-10" db="EMBL/GenBank/DDBJ databases">
        <authorList>
            <person name="de Groot N.N."/>
        </authorList>
    </citation>
    <scope>NUCLEOTIDE SEQUENCE [LARGE SCALE GENOMIC DNA]</scope>
    <source>
        <strain evidence="9 10">CGMCC 4.7037</strain>
    </source>
</reference>
<evidence type="ECO:0000256" key="2">
    <source>
        <dbReference type="ARBA" id="ARBA00022670"/>
    </source>
</evidence>
<evidence type="ECO:0000313" key="9">
    <source>
        <dbReference type="EMBL" id="SEH03265.1"/>
    </source>
</evidence>
<accession>A0A1H6F2G9</accession>
<organism evidence="9 10">
    <name type="scientific">Nonomuraea solani</name>
    <dbReference type="NCBI Taxonomy" id="1144553"/>
    <lineage>
        <taxon>Bacteria</taxon>
        <taxon>Bacillati</taxon>
        <taxon>Actinomycetota</taxon>
        <taxon>Actinomycetes</taxon>
        <taxon>Streptosporangiales</taxon>
        <taxon>Streptosporangiaceae</taxon>
        <taxon>Nonomuraea</taxon>
    </lineage>
</organism>
<feature type="active site" description="Charge relay system" evidence="5 6">
    <location>
        <position position="183"/>
    </location>
</feature>
<dbReference type="PRINTS" id="PR00723">
    <property type="entry name" value="SUBTILISIN"/>
</dbReference>
<dbReference type="PROSITE" id="PS00136">
    <property type="entry name" value="SUBTILASE_ASP"/>
    <property type="match status" value="1"/>
</dbReference>
<feature type="active site" description="Charge relay system" evidence="5 6">
    <location>
        <position position="237"/>
    </location>
</feature>
<dbReference type="Proteomes" id="UP000236732">
    <property type="component" value="Unassembled WGS sequence"/>
</dbReference>
<dbReference type="PANTHER" id="PTHR43806:SF11">
    <property type="entry name" value="CEREVISIN-RELATED"/>
    <property type="match status" value="1"/>
</dbReference>
<proteinExistence type="inferred from homology"/>
<feature type="active site" description="Charge relay system" evidence="5 6">
    <location>
        <position position="400"/>
    </location>
</feature>
<dbReference type="Gene3D" id="3.40.50.200">
    <property type="entry name" value="Peptidase S8/S53 domain"/>
    <property type="match status" value="1"/>
</dbReference>
<dbReference type="PROSITE" id="PS51892">
    <property type="entry name" value="SUBTILASE"/>
    <property type="match status" value="1"/>
</dbReference>
<evidence type="ECO:0000256" key="5">
    <source>
        <dbReference type="PIRSR" id="PIRSR615500-1"/>
    </source>
</evidence>
<keyword evidence="4 6" id="KW-0720">Serine protease</keyword>
<keyword evidence="10" id="KW-1185">Reference proteome</keyword>
<evidence type="ECO:0000313" key="10">
    <source>
        <dbReference type="Proteomes" id="UP000236732"/>
    </source>
</evidence>
<dbReference type="GO" id="GO:0004252">
    <property type="term" value="F:serine-type endopeptidase activity"/>
    <property type="evidence" value="ECO:0007669"/>
    <property type="project" value="UniProtKB-UniRule"/>
</dbReference>
<dbReference type="PROSITE" id="PS00138">
    <property type="entry name" value="SUBTILASE_SER"/>
    <property type="match status" value="1"/>
</dbReference>
<feature type="domain" description="Peptidase S8/S53" evidence="8">
    <location>
        <begin position="176"/>
        <end position="452"/>
    </location>
</feature>
<dbReference type="InterPro" id="IPR023828">
    <property type="entry name" value="Peptidase_S8_Ser-AS"/>
</dbReference>
<protein>
    <submittedName>
        <fullName evidence="9">Subtilase family protein</fullName>
    </submittedName>
</protein>
<dbReference type="OrthoDB" id="9813435at2"/>
<dbReference type="RefSeq" id="WP_103964254.1">
    <property type="nucleotide sequence ID" value="NZ_FNVT01000034.1"/>
</dbReference>
<dbReference type="PANTHER" id="PTHR43806">
    <property type="entry name" value="PEPTIDASE S8"/>
    <property type="match status" value="1"/>
</dbReference>
<evidence type="ECO:0000259" key="8">
    <source>
        <dbReference type="Pfam" id="PF00082"/>
    </source>
</evidence>
<dbReference type="InterPro" id="IPR050131">
    <property type="entry name" value="Peptidase_S8_subtilisin-like"/>
</dbReference>
<dbReference type="GO" id="GO:0006508">
    <property type="term" value="P:proteolysis"/>
    <property type="evidence" value="ECO:0007669"/>
    <property type="project" value="UniProtKB-KW"/>
</dbReference>
<dbReference type="InterPro" id="IPR036852">
    <property type="entry name" value="Peptidase_S8/S53_dom_sf"/>
</dbReference>
<evidence type="ECO:0000256" key="4">
    <source>
        <dbReference type="ARBA" id="ARBA00022825"/>
    </source>
</evidence>
<dbReference type="SUPFAM" id="SSF52743">
    <property type="entry name" value="Subtilisin-like"/>
    <property type="match status" value="1"/>
</dbReference>
<dbReference type="Pfam" id="PF00082">
    <property type="entry name" value="Peptidase_S8"/>
    <property type="match status" value="1"/>
</dbReference>